<dbReference type="OrthoDB" id="1407586at2"/>
<evidence type="ECO:0000256" key="1">
    <source>
        <dbReference type="ARBA" id="ARBA00023239"/>
    </source>
</evidence>
<dbReference type="GO" id="GO:0016787">
    <property type="term" value="F:hydrolase activity"/>
    <property type="evidence" value="ECO:0007669"/>
    <property type="project" value="UniProtKB-KW"/>
</dbReference>
<dbReference type="GO" id="GO:0016831">
    <property type="term" value="F:carboxy-lyase activity"/>
    <property type="evidence" value="ECO:0007669"/>
    <property type="project" value="InterPro"/>
</dbReference>
<accession>A0A0U0W8P3</accession>
<reference evidence="3 4" key="1">
    <citation type="submission" date="2015-03" db="EMBL/GenBank/DDBJ databases">
        <authorList>
            <person name="Murphy D."/>
        </authorList>
    </citation>
    <scope>NUCLEOTIDE SEQUENCE [LARGE SCALE GENOMIC DNA]</scope>
    <source>
        <strain evidence="3 4">DSM 44277</strain>
    </source>
</reference>
<dbReference type="PANTHER" id="PTHR21240">
    <property type="entry name" value="2-AMINO-3-CARBOXYLMUCONATE-6-SEMIALDEHYDE DECARBOXYLASE"/>
    <property type="match status" value="1"/>
</dbReference>
<dbReference type="Pfam" id="PF04909">
    <property type="entry name" value="Amidohydro_2"/>
    <property type="match status" value="1"/>
</dbReference>
<dbReference type="Proteomes" id="UP000198875">
    <property type="component" value="Unassembled WGS sequence"/>
</dbReference>
<keyword evidence="1" id="KW-0456">Lyase</keyword>
<dbReference type="InterPro" id="IPR032466">
    <property type="entry name" value="Metal_Hydrolase"/>
</dbReference>
<evidence type="ECO:0000259" key="2">
    <source>
        <dbReference type="Pfam" id="PF04909"/>
    </source>
</evidence>
<dbReference type="RefSeq" id="WP_085182716.1">
    <property type="nucleotide sequence ID" value="NZ_CSTD01000002.1"/>
</dbReference>
<sequence>MTIDVWMQHPTLRFLGSDMLASLRRWTGGAIPDTEIPLEMTVASMDAAGIQLGLLSAWRGPGGLDLISNDEVAQWIAAYPDRFAGLATVDLDRPMAAVRELRRRIDDGFVGLRVVPWLWEAPPTDRRYYPLFAQCVEAGVPFCTQVGHTGPLRPSETGRPIPYIDQVALDFPELVIVCGHVGYPWTEEMVAVARKHENVYIDTSAYTLKRLPPELVRFMKTGTGQRKVLFGTNYPMISPTRALEALGELGLTEDGRRDFLHANAERVFSLEVNR</sequence>
<dbReference type="Gene3D" id="3.20.20.140">
    <property type="entry name" value="Metal-dependent hydrolases"/>
    <property type="match status" value="1"/>
</dbReference>
<organism evidence="3 4">
    <name type="scientific">Mycobacterium bohemicum DSM 44277</name>
    <dbReference type="NCBI Taxonomy" id="1236609"/>
    <lineage>
        <taxon>Bacteria</taxon>
        <taxon>Bacillati</taxon>
        <taxon>Actinomycetota</taxon>
        <taxon>Actinomycetes</taxon>
        <taxon>Mycobacteriales</taxon>
        <taxon>Mycobacteriaceae</taxon>
        <taxon>Mycobacterium</taxon>
    </lineage>
</organism>
<evidence type="ECO:0000313" key="3">
    <source>
        <dbReference type="EMBL" id="CPR11222.1"/>
    </source>
</evidence>
<gene>
    <name evidence="3" type="ORF">BN971_02502</name>
</gene>
<name>A0A0U0W8P3_MYCBE</name>
<dbReference type="InterPro" id="IPR032465">
    <property type="entry name" value="ACMSD"/>
</dbReference>
<feature type="domain" description="Amidohydrolase-related" evidence="2">
    <location>
        <begin position="68"/>
        <end position="269"/>
    </location>
</feature>
<dbReference type="SUPFAM" id="SSF51556">
    <property type="entry name" value="Metallo-dependent hydrolases"/>
    <property type="match status" value="1"/>
</dbReference>
<dbReference type="EMBL" id="CSTD01000002">
    <property type="protein sequence ID" value="CPR11222.1"/>
    <property type="molecule type" value="Genomic_DNA"/>
</dbReference>
<protein>
    <submittedName>
        <fullName evidence="3">Amidohydrolase</fullName>
    </submittedName>
</protein>
<dbReference type="PANTHER" id="PTHR21240:SF19">
    <property type="entry name" value="CATALYTIC_ HYDROLASE"/>
    <property type="match status" value="1"/>
</dbReference>
<keyword evidence="3" id="KW-0378">Hydrolase</keyword>
<evidence type="ECO:0000313" key="4">
    <source>
        <dbReference type="Proteomes" id="UP000198875"/>
    </source>
</evidence>
<proteinExistence type="predicted"/>
<dbReference type="InterPro" id="IPR006680">
    <property type="entry name" value="Amidohydro-rel"/>
</dbReference>
<dbReference type="AlphaFoldDB" id="A0A0U0W8P3"/>